<name>A0AAV3Z1J3_9GAST</name>
<reference evidence="3 4" key="1">
    <citation type="journal article" date="2021" name="Elife">
        <title>Chloroplast acquisition without the gene transfer in kleptoplastic sea slugs, Plakobranchus ocellatus.</title>
        <authorList>
            <person name="Maeda T."/>
            <person name="Takahashi S."/>
            <person name="Yoshida T."/>
            <person name="Shimamura S."/>
            <person name="Takaki Y."/>
            <person name="Nagai Y."/>
            <person name="Toyoda A."/>
            <person name="Suzuki Y."/>
            <person name="Arimoto A."/>
            <person name="Ishii H."/>
            <person name="Satoh N."/>
            <person name="Nishiyama T."/>
            <person name="Hasebe M."/>
            <person name="Maruyama T."/>
            <person name="Minagawa J."/>
            <person name="Obokata J."/>
            <person name="Shigenobu S."/>
        </authorList>
    </citation>
    <scope>NUCLEOTIDE SEQUENCE [LARGE SCALE GENOMIC DNA]</scope>
</reference>
<keyword evidence="1" id="KW-0378">Hydrolase</keyword>
<keyword evidence="2" id="KW-0175">Coiled coil</keyword>
<gene>
    <name evidence="3" type="ORF">PoB_001486200</name>
</gene>
<dbReference type="GO" id="GO:0000175">
    <property type="term" value="F:3'-5'-RNA exonuclease activity"/>
    <property type="evidence" value="ECO:0007669"/>
    <property type="project" value="InterPro"/>
</dbReference>
<dbReference type="PANTHER" id="PTHR11046">
    <property type="entry name" value="OLIGORIBONUCLEASE, MITOCHONDRIAL"/>
    <property type="match status" value="1"/>
</dbReference>
<feature type="coiled-coil region" evidence="2">
    <location>
        <begin position="13"/>
        <end position="40"/>
    </location>
</feature>
<dbReference type="PANTHER" id="PTHR11046:SF29">
    <property type="match status" value="1"/>
</dbReference>
<comment type="caution">
    <text evidence="3">The sequence shown here is derived from an EMBL/GenBank/DDBJ whole genome shotgun (WGS) entry which is preliminary data.</text>
</comment>
<keyword evidence="4" id="KW-1185">Reference proteome</keyword>
<accession>A0AAV3Z1J3</accession>
<dbReference type="EMBL" id="BLXT01001848">
    <property type="protein sequence ID" value="GFN88356.1"/>
    <property type="molecule type" value="Genomic_DNA"/>
</dbReference>
<evidence type="ECO:0000313" key="4">
    <source>
        <dbReference type="Proteomes" id="UP000735302"/>
    </source>
</evidence>
<keyword evidence="1" id="KW-0540">Nuclease</keyword>
<dbReference type="InterPro" id="IPR022894">
    <property type="entry name" value="Oligoribonuclease"/>
</dbReference>
<organism evidence="3 4">
    <name type="scientific">Plakobranchus ocellatus</name>
    <dbReference type="NCBI Taxonomy" id="259542"/>
    <lineage>
        <taxon>Eukaryota</taxon>
        <taxon>Metazoa</taxon>
        <taxon>Spiralia</taxon>
        <taxon>Lophotrochozoa</taxon>
        <taxon>Mollusca</taxon>
        <taxon>Gastropoda</taxon>
        <taxon>Heterobranchia</taxon>
        <taxon>Euthyneura</taxon>
        <taxon>Panpulmonata</taxon>
        <taxon>Sacoglossa</taxon>
        <taxon>Placobranchoidea</taxon>
        <taxon>Plakobranchidae</taxon>
        <taxon>Plakobranchus</taxon>
    </lineage>
</organism>
<sequence>MEGLQNQHKCPQYKELMEENKELRAALAKLVVELEELKGERNVHLPTKHKSKFNLNIRLCVLELIGLEVATAKIRPVIEAVGKHLFDYVFAAGDLPSRSTCQEIADQGQIIAKQYMRKRIHESSAIGVHKDGTSRKRRKTIDATILTDSGEAFFLGFNVVASETGKAISENIVQSLNSTMGNSSIKATAGKIKYTMSDRAANEKKSNRFLSEWRTDLLGKDCTPVQDFFCMAHVLLGFQADCLKHLKSVQQKLAPEGKMGRDRVKVYKIFKKDQATSRMCSAVSSAFGPVGEHFGVREKWEAFCEKEGVVSTVQNFKDNRFNGLFALAASTCLHREHFLHVLSLVEEPNKKLAALKEDLQDQDLMNLMLGLGIMYLKVTRPFWDVITSTKTTYLELGPTIKKLLDEFEKAGRKPEIILLENSFPSLGKYRNATRFEEIIPKQLTPGLWLALSELCKAFSSTMNHQLADFLSQNVTPEAIVSTKFAPANNLICERNFGDLDSSQHRRPSASFFHHNTVHALKRHRRHIATWLSSMAKPEQLQIWEMVRKKAPASRKHHQAEQNF</sequence>
<dbReference type="AlphaFoldDB" id="A0AAV3Z1J3"/>
<proteinExistence type="predicted"/>
<evidence type="ECO:0000256" key="1">
    <source>
        <dbReference type="ARBA" id="ARBA00022722"/>
    </source>
</evidence>
<protein>
    <submittedName>
        <fullName evidence="3">Uncharacterized protein</fullName>
    </submittedName>
</protein>
<dbReference type="Proteomes" id="UP000735302">
    <property type="component" value="Unassembled WGS sequence"/>
</dbReference>
<evidence type="ECO:0000256" key="2">
    <source>
        <dbReference type="SAM" id="Coils"/>
    </source>
</evidence>
<evidence type="ECO:0000313" key="3">
    <source>
        <dbReference type="EMBL" id="GFN88356.1"/>
    </source>
</evidence>